<accession>A0A9D4M2R9</accession>
<gene>
    <name evidence="1" type="ORF">DPMN_032938</name>
</gene>
<dbReference type="AlphaFoldDB" id="A0A9D4M2R9"/>
<name>A0A9D4M2R9_DREPO</name>
<sequence>MAHINVNVQSASVVPTAKVRVSKIFAGIRMCAMSNPELKHATYNPPPDDHTGAGITRNNCSYVLLNRNLTIAAYNLLNLMIMLKYHIRVPVILVKITVFAWSIMAHMNVNVQSASVVPTAKVRVSKIFAGIRMCAMSNPELKHATYNPPPDDHTGAGITRNNCSRRQWYQLRSPELKHATYNPPPDDHTGAGITRNNCSTTSVCQSSLSKSRCLRGASWHISM</sequence>
<dbReference type="EMBL" id="JAIWYP010000002">
    <property type="protein sequence ID" value="KAH3869767.1"/>
    <property type="molecule type" value="Genomic_DNA"/>
</dbReference>
<dbReference type="Proteomes" id="UP000828390">
    <property type="component" value="Unassembled WGS sequence"/>
</dbReference>
<protein>
    <submittedName>
        <fullName evidence="1">Uncharacterized protein</fullName>
    </submittedName>
</protein>
<comment type="caution">
    <text evidence="1">The sequence shown here is derived from an EMBL/GenBank/DDBJ whole genome shotgun (WGS) entry which is preliminary data.</text>
</comment>
<proteinExistence type="predicted"/>
<organism evidence="1 2">
    <name type="scientific">Dreissena polymorpha</name>
    <name type="common">Zebra mussel</name>
    <name type="synonym">Mytilus polymorpha</name>
    <dbReference type="NCBI Taxonomy" id="45954"/>
    <lineage>
        <taxon>Eukaryota</taxon>
        <taxon>Metazoa</taxon>
        <taxon>Spiralia</taxon>
        <taxon>Lophotrochozoa</taxon>
        <taxon>Mollusca</taxon>
        <taxon>Bivalvia</taxon>
        <taxon>Autobranchia</taxon>
        <taxon>Heteroconchia</taxon>
        <taxon>Euheterodonta</taxon>
        <taxon>Imparidentia</taxon>
        <taxon>Neoheterodontei</taxon>
        <taxon>Myida</taxon>
        <taxon>Dreissenoidea</taxon>
        <taxon>Dreissenidae</taxon>
        <taxon>Dreissena</taxon>
    </lineage>
</organism>
<reference evidence="1" key="2">
    <citation type="submission" date="2020-11" db="EMBL/GenBank/DDBJ databases">
        <authorList>
            <person name="McCartney M.A."/>
            <person name="Auch B."/>
            <person name="Kono T."/>
            <person name="Mallez S."/>
            <person name="Becker A."/>
            <person name="Gohl D.M."/>
            <person name="Silverstein K.A.T."/>
            <person name="Koren S."/>
            <person name="Bechman K.B."/>
            <person name="Herman A."/>
            <person name="Abrahante J.E."/>
            <person name="Garbe J."/>
        </authorList>
    </citation>
    <scope>NUCLEOTIDE SEQUENCE</scope>
    <source>
        <strain evidence="1">Duluth1</strain>
        <tissue evidence="1">Whole animal</tissue>
    </source>
</reference>
<keyword evidence="2" id="KW-1185">Reference proteome</keyword>
<evidence type="ECO:0000313" key="1">
    <source>
        <dbReference type="EMBL" id="KAH3869767.1"/>
    </source>
</evidence>
<evidence type="ECO:0000313" key="2">
    <source>
        <dbReference type="Proteomes" id="UP000828390"/>
    </source>
</evidence>
<reference evidence="1" key="1">
    <citation type="journal article" date="2019" name="bioRxiv">
        <title>The Genome of the Zebra Mussel, Dreissena polymorpha: A Resource for Invasive Species Research.</title>
        <authorList>
            <person name="McCartney M.A."/>
            <person name="Auch B."/>
            <person name="Kono T."/>
            <person name="Mallez S."/>
            <person name="Zhang Y."/>
            <person name="Obille A."/>
            <person name="Becker A."/>
            <person name="Abrahante J.E."/>
            <person name="Garbe J."/>
            <person name="Badalamenti J.P."/>
            <person name="Herman A."/>
            <person name="Mangelson H."/>
            <person name="Liachko I."/>
            <person name="Sullivan S."/>
            <person name="Sone E.D."/>
            <person name="Koren S."/>
            <person name="Silverstein K.A.T."/>
            <person name="Beckman K.B."/>
            <person name="Gohl D.M."/>
        </authorList>
    </citation>
    <scope>NUCLEOTIDE SEQUENCE</scope>
    <source>
        <strain evidence="1">Duluth1</strain>
        <tissue evidence="1">Whole animal</tissue>
    </source>
</reference>